<accession>C5KIG8</accession>
<gene>
    <name evidence="2" type="ORF">Pmar_PMAR014453</name>
</gene>
<feature type="region of interest" description="Disordered" evidence="1">
    <location>
        <begin position="1"/>
        <end position="39"/>
    </location>
</feature>
<dbReference type="RefSeq" id="XP_002783929.1">
    <property type="nucleotide sequence ID" value="XM_002783883.1"/>
</dbReference>
<sequence>GLIMQPHMMASGSGPAPGGAGPVGTTLGLDTASGNPGATAAPYPGPLQSGASCGVTSGEAVTIDVGEAVPESAEVPEQSGLYPGSELILPPEVVSFIREKLMPTAQYDVSSALVPLRYQSEGLGGSTRPCCGADAAEVREGVQCTCPFKVSTLGQDLRQDP</sequence>
<keyword evidence="3" id="KW-1185">Reference proteome</keyword>
<name>C5KIG8_PERM5</name>
<feature type="non-terminal residue" evidence="2">
    <location>
        <position position="1"/>
    </location>
</feature>
<evidence type="ECO:0000313" key="3">
    <source>
        <dbReference type="Proteomes" id="UP000007800"/>
    </source>
</evidence>
<dbReference type="GeneID" id="9060399"/>
<dbReference type="EMBL" id="GG673199">
    <property type="protein sequence ID" value="EER15725.1"/>
    <property type="molecule type" value="Genomic_DNA"/>
</dbReference>
<dbReference type="InParanoid" id="C5KIG8"/>
<protein>
    <submittedName>
        <fullName evidence="2">Uncharacterized protein</fullName>
    </submittedName>
</protein>
<dbReference type="Proteomes" id="UP000007800">
    <property type="component" value="Unassembled WGS sequence"/>
</dbReference>
<organism evidence="3">
    <name type="scientific">Perkinsus marinus (strain ATCC 50983 / TXsc)</name>
    <dbReference type="NCBI Taxonomy" id="423536"/>
    <lineage>
        <taxon>Eukaryota</taxon>
        <taxon>Sar</taxon>
        <taxon>Alveolata</taxon>
        <taxon>Perkinsozoa</taxon>
        <taxon>Perkinsea</taxon>
        <taxon>Perkinsida</taxon>
        <taxon>Perkinsidae</taxon>
        <taxon>Perkinsus</taxon>
    </lineage>
</organism>
<proteinExistence type="predicted"/>
<dbReference type="AlphaFoldDB" id="C5KIG8"/>
<evidence type="ECO:0000313" key="2">
    <source>
        <dbReference type="EMBL" id="EER15725.1"/>
    </source>
</evidence>
<evidence type="ECO:0000256" key="1">
    <source>
        <dbReference type="SAM" id="MobiDB-lite"/>
    </source>
</evidence>
<reference evidence="2 3" key="1">
    <citation type="submission" date="2008-07" db="EMBL/GenBank/DDBJ databases">
        <authorList>
            <person name="El-Sayed N."/>
            <person name="Caler E."/>
            <person name="Inman J."/>
            <person name="Amedeo P."/>
            <person name="Hass B."/>
            <person name="Wortman J."/>
        </authorList>
    </citation>
    <scope>NUCLEOTIDE SEQUENCE [LARGE SCALE GENOMIC DNA]</scope>
    <source>
        <strain evidence="3">ATCC 50983 / TXsc</strain>
    </source>
</reference>